<evidence type="ECO:0000313" key="2">
    <source>
        <dbReference type="EMBL" id="QHT29150.1"/>
    </source>
</evidence>
<keyword evidence="1" id="KW-0812">Transmembrane</keyword>
<feature type="transmembrane region" description="Helical" evidence="1">
    <location>
        <begin position="119"/>
        <end position="141"/>
    </location>
</feature>
<protein>
    <recommendedName>
        <fullName evidence="3">Apple domain-containing protein</fullName>
    </recommendedName>
</protein>
<evidence type="ECO:0008006" key="3">
    <source>
        <dbReference type="Google" id="ProtNLM"/>
    </source>
</evidence>
<accession>A0A6C0ELE3</accession>
<proteinExistence type="predicted"/>
<sequence>MVNNILLLIFGIGLVTANPIIPDCIENYTTFYNKYLNVSNTAILRNYIDLNANSCGKECSLLNNCMSFNYFPEEILSGKHSRCNLLTSKYKLNLLLQKTDVDFFLKSTATCPVVKVTNMLLTILLSIFIIILCIVIYYCILINKDQPYEQL</sequence>
<dbReference type="AlphaFoldDB" id="A0A6C0ELE3"/>
<name>A0A6C0ELE3_9ZZZZ</name>
<organism evidence="2">
    <name type="scientific">viral metagenome</name>
    <dbReference type="NCBI Taxonomy" id="1070528"/>
    <lineage>
        <taxon>unclassified sequences</taxon>
        <taxon>metagenomes</taxon>
        <taxon>organismal metagenomes</taxon>
    </lineage>
</organism>
<reference evidence="2" key="1">
    <citation type="journal article" date="2020" name="Nature">
        <title>Giant virus diversity and host interactions through global metagenomics.</title>
        <authorList>
            <person name="Schulz F."/>
            <person name="Roux S."/>
            <person name="Paez-Espino D."/>
            <person name="Jungbluth S."/>
            <person name="Walsh D.A."/>
            <person name="Denef V.J."/>
            <person name="McMahon K.D."/>
            <person name="Konstantinidis K.T."/>
            <person name="Eloe-Fadrosh E.A."/>
            <person name="Kyrpides N.C."/>
            <person name="Woyke T."/>
        </authorList>
    </citation>
    <scope>NUCLEOTIDE SEQUENCE</scope>
    <source>
        <strain evidence="2">GVMAG-M-3300001351-8</strain>
    </source>
</reference>
<dbReference type="EMBL" id="MN738869">
    <property type="protein sequence ID" value="QHT29150.1"/>
    <property type="molecule type" value="Genomic_DNA"/>
</dbReference>
<keyword evidence="1" id="KW-0472">Membrane</keyword>
<evidence type="ECO:0000256" key="1">
    <source>
        <dbReference type="SAM" id="Phobius"/>
    </source>
</evidence>
<keyword evidence="1" id="KW-1133">Transmembrane helix</keyword>